<proteinExistence type="predicted"/>
<feature type="compositionally biased region" description="Acidic residues" evidence="1">
    <location>
        <begin position="1167"/>
        <end position="1182"/>
    </location>
</feature>
<gene>
    <name evidence="2" type="ORF">BOX15_Mlig021006g1</name>
</gene>
<dbReference type="PANTHER" id="PTHR13843:SF12">
    <property type="entry name" value="ATPASE F1_V1_A1 COMPLEX ALPHA_BETA SUBUNIT NUCLEOTIDE-BINDING DOMAIN-CONTAINING PROTEIN"/>
    <property type="match status" value="1"/>
</dbReference>
<dbReference type="GO" id="GO:0043025">
    <property type="term" value="C:neuronal cell body"/>
    <property type="evidence" value="ECO:0007669"/>
    <property type="project" value="TreeGrafter"/>
</dbReference>
<keyword evidence="3" id="KW-1185">Reference proteome</keyword>
<feature type="compositionally biased region" description="Basic and acidic residues" evidence="1">
    <location>
        <begin position="671"/>
        <end position="693"/>
    </location>
</feature>
<dbReference type="GO" id="GO:0003779">
    <property type="term" value="F:actin binding"/>
    <property type="evidence" value="ECO:0007669"/>
    <property type="project" value="TreeGrafter"/>
</dbReference>
<feature type="compositionally biased region" description="Basic and acidic residues" evidence="1">
    <location>
        <begin position="630"/>
        <end position="649"/>
    </location>
</feature>
<feature type="region of interest" description="Disordered" evidence="1">
    <location>
        <begin position="945"/>
        <end position="1293"/>
    </location>
</feature>
<dbReference type="OrthoDB" id="10028342at2759"/>
<feature type="compositionally biased region" description="Low complexity" evidence="1">
    <location>
        <begin position="657"/>
        <end position="668"/>
    </location>
</feature>
<dbReference type="GO" id="GO:0007409">
    <property type="term" value="P:axonogenesis"/>
    <property type="evidence" value="ECO:0007669"/>
    <property type="project" value="TreeGrafter"/>
</dbReference>
<evidence type="ECO:0000313" key="3">
    <source>
        <dbReference type="Proteomes" id="UP000215902"/>
    </source>
</evidence>
<dbReference type="GO" id="GO:0045202">
    <property type="term" value="C:synapse"/>
    <property type="evidence" value="ECO:0007669"/>
    <property type="project" value="TreeGrafter"/>
</dbReference>
<dbReference type="InterPro" id="IPR026074">
    <property type="entry name" value="MAP1"/>
</dbReference>
<feature type="region of interest" description="Disordered" evidence="1">
    <location>
        <begin position="432"/>
        <end position="917"/>
    </location>
</feature>
<feature type="compositionally biased region" description="Low complexity" evidence="1">
    <location>
        <begin position="432"/>
        <end position="560"/>
    </location>
</feature>
<dbReference type="GO" id="GO:0005829">
    <property type="term" value="C:cytosol"/>
    <property type="evidence" value="ECO:0007669"/>
    <property type="project" value="TreeGrafter"/>
</dbReference>
<accession>A0A267FU02</accession>
<sequence>MASSAVCIVVVGPCSNLNSEDANHFSKTLTAGIKSWDYLADANANTQLHQLLAGNPNEQMCNKSGDILLEWPGSDQLTILALLNPSLRTLAEQLATIQPRHPNRRIVYAGPLSNSSGWQLRDAFVTPGRLAHLAGDSASIAASNNLSIFEEENSDDQMLAQFSSSLIDRTVAISNDASNGSMKMRPPADASAAGSIDCSNRPAVYLFPEAECPSLCLCVDGYCLVSGLGVSNSPSAWRFLAWLVRIDALLLTNWSESAGLGALLGHLDGCGGGGPKLQACLIPGKPPASSAAVYDLMRSFNGGNGLHVQEALSSLSAKKPTEPLILYSMVGRGCLNLYCFPVAEQQQQQQKTKPAVAKSKDSAANAANSFISLLVWQPAAKQADTAAAWSRVLLPGAATYSQVLQALDRGDAKSMDCLRSPVYTGPQAAAAAAAPTSKKTSTAPAAASAAKKSSIVSKAKPTAAAPAVKAPAASSSSKPTSAAASKSSKSPSPAPAATQASTGAVKKAPAAASTAKRGVVAPAAAASKPVAKPTAKSAPAVKPAPTKSAATNAAAKPTTAVSRPPAKTARTVAAKGPAKPEPKKATSPAPKAKAEPAVPKAAKAPVKAKETASAPAAATAAKKKAPAKKPPAEVKPVQKAEDVVTDKPQDTTGLTDVVEQTTQEIVEVSQEEQKSRDIVEAGNEEEQKSHEILEAADEEDQKWHEILEAADEEDQKSHEILEAADEEDQKSHEILEAADEEEQKSHEILEAADEEDQKSHEILEAADEEDQKSHEILEAADEEDQKSHEILEAADEEDQKSHEILEAADQEDQKSHDIVEAADEEDQKSHDIVEADDEEDQKSHEILEAADEEDQKSHDIVEADDEEQKSQELADDYNDEKLESNDITESDEQVSKDFTGTNDAHENHPENDVAQMAQDVNEDENININQNDQQLIGLDDQSHEGLGEFEKDHSPNIFGNGNQKPQDMFGGDAGTPQDVFGDESQKPQNMCGDESQKPQDMFGDESQKPQDMFGDESQKPQDMFGDESQKPQDMFSDESQKPQDMFGDESQKPQDMFGDESQKPQDMFGDESQKPQDMFGDESQKPQDMFGDESQKPQDMFGDESQKPQDMFGDESQKPQDMFGDENQTAHVFSNGGNGKDYSDAIQTMRPRYHSSQSGDGASASDDPVDDDDQIGTEEVDDIVWRGPGNAMQQQPLEPSPKLDTDYLPGNDDGHRLSAMEDAEAVRPVSGEYGFARDSDDNNDDDNDSVKLAPPAIVGKSTLDSVDEFGNNDTSGGSLPMPGSANGNGTSSYLSDSVLQANVEADSTAGVGDDDLAGVGMTDSFYRHGSGGAGDLDQLQQQPQIDPISGWDQPLGLPAPPPSAASKRPTSSSTNSSSSTGAVYWFDLAYIPGCGQPNSVDVDFFRRVRARHYALASCQPDTSVLNALLEAKLASWPAEETCLVPAYDTETMSCWLGANATRLAEANIRVAPAVAGCQVRMGSGDSAGCAGYRVEL</sequence>
<dbReference type="GO" id="GO:0005874">
    <property type="term" value="C:microtubule"/>
    <property type="evidence" value="ECO:0007669"/>
    <property type="project" value="InterPro"/>
</dbReference>
<organism evidence="2 3">
    <name type="scientific">Macrostomum lignano</name>
    <dbReference type="NCBI Taxonomy" id="282301"/>
    <lineage>
        <taxon>Eukaryota</taxon>
        <taxon>Metazoa</taxon>
        <taxon>Spiralia</taxon>
        <taxon>Lophotrochozoa</taxon>
        <taxon>Platyhelminthes</taxon>
        <taxon>Rhabditophora</taxon>
        <taxon>Macrostomorpha</taxon>
        <taxon>Macrostomida</taxon>
        <taxon>Macrostomidae</taxon>
        <taxon>Macrostomum</taxon>
    </lineage>
</organism>
<dbReference type="STRING" id="282301.A0A267FU02"/>
<feature type="region of interest" description="Disordered" evidence="1">
    <location>
        <begin position="1345"/>
        <end position="1378"/>
    </location>
</feature>
<dbReference type="GO" id="GO:0016358">
    <property type="term" value="P:dendrite development"/>
    <property type="evidence" value="ECO:0007669"/>
    <property type="project" value="TreeGrafter"/>
</dbReference>
<feature type="compositionally biased region" description="Acidic residues" evidence="1">
    <location>
        <begin position="862"/>
        <end position="878"/>
    </location>
</feature>
<name>A0A267FU02_9PLAT</name>
<dbReference type="GO" id="GO:0030425">
    <property type="term" value="C:dendrite"/>
    <property type="evidence" value="ECO:0007669"/>
    <property type="project" value="TreeGrafter"/>
</dbReference>
<comment type="caution">
    <text evidence="2">The sequence shown here is derived from an EMBL/GenBank/DDBJ whole genome shotgun (WGS) entry which is preliminary data.</text>
</comment>
<evidence type="ECO:0000313" key="2">
    <source>
        <dbReference type="EMBL" id="PAA76547.1"/>
    </source>
</evidence>
<dbReference type="GO" id="GO:0008017">
    <property type="term" value="F:microtubule binding"/>
    <property type="evidence" value="ECO:0007669"/>
    <property type="project" value="InterPro"/>
</dbReference>
<dbReference type="GO" id="GO:0005875">
    <property type="term" value="C:microtubule associated complex"/>
    <property type="evidence" value="ECO:0007669"/>
    <property type="project" value="TreeGrafter"/>
</dbReference>
<dbReference type="GO" id="GO:0000226">
    <property type="term" value="P:microtubule cytoskeleton organization"/>
    <property type="evidence" value="ECO:0007669"/>
    <property type="project" value="InterPro"/>
</dbReference>
<feature type="compositionally biased region" description="Low complexity" evidence="1">
    <location>
        <begin position="585"/>
        <end position="620"/>
    </location>
</feature>
<feature type="compositionally biased region" description="Basic and acidic residues" evidence="1">
    <location>
        <begin position="945"/>
        <end position="954"/>
    </location>
</feature>
<feature type="compositionally biased region" description="Low complexity" evidence="1">
    <location>
        <begin position="1364"/>
        <end position="1378"/>
    </location>
</feature>
<evidence type="ECO:0000256" key="1">
    <source>
        <dbReference type="SAM" id="MobiDB-lite"/>
    </source>
</evidence>
<protein>
    <recommendedName>
        <fullName evidence="4">Microtubule-associated protein futsch</fullName>
    </recommendedName>
</protein>
<feature type="compositionally biased region" description="Basic and acidic residues" evidence="1">
    <location>
        <begin position="799"/>
        <end position="819"/>
    </location>
</feature>
<dbReference type="EMBL" id="NIVC01000814">
    <property type="protein sequence ID" value="PAA76547.1"/>
    <property type="molecule type" value="Genomic_DNA"/>
</dbReference>
<reference evidence="2 3" key="1">
    <citation type="submission" date="2017-06" db="EMBL/GenBank/DDBJ databases">
        <title>A platform for efficient transgenesis in Macrostomum lignano, a flatworm model organism for stem cell research.</title>
        <authorList>
            <person name="Berezikov E."/>
        </authorList>
    </citation>
    <scope>NUCLEOTIDE SEQUENCE [LARGE SCALE GENOMIC DNA]</scope>
    <source>
        <strain evidence="2">DV1</strain>
        <tissue evidence="2">Whole organism</tissue>
    </source>
</reference>
<dbReference type="Proteomes" id="UP000215902">
    <property type="component" value="Unassembled WGS sequence"/>
</dbReference>
<dbReference type="GO" id="GO:0031114">
    <property type="term" value="P:regulation of microtubule depolymerization"/>
    <property type="evidence" value="ECO:0007669"/>
    <property type="project" value="TreeGrafter"/>
</dbReference>
<dbReference type="PANTHER" id="PTHR13843">
    <property type="entry name" value="MICROTUBULE-ASSOCIATED PROTEIN"/>
    <property type="match status" value="1"/>
</dbReference>
<evidence type="ECO:0008006" key="4">
    <source>
        <dbReference type="Google" id="ProtNLM"/>
    </source>
</evidence>
<feature type="compositionally biased region" description="Low complexity" evidence="1">
    <location>
        <begin position="1155"/>
        <end position="1166"/>
    </location>
</feature>